<name>A0A414YGQ0_9BACT</name>
<reference evidence="1 2" key="1">
    <citation type="submission" date="2018-08" db="EMBL/GenBank/DDBJ databases">
        <title>A genome reference for cultivated species of the human gut microbiota.</title>
        <authorList>
            <person name="Zou Y."/>
            <person name="Xue W."/>
            <person name="Luo G."/>
        </authorList>
    </citation>
    <scope>NUCLEOTIDE SEQUENCE [LARGE SCALE GENOMIC DNA]</scope>
    <source>
        <strain evidence="1 2">AM16-54</strain>
    </source>
</reference>
<dbReference type="EMBL" id="QRKB01000001">
    <property type="protein sequence ID" value="RHH85204.1"/>
    <property type="molecule type" value="Genomic_DNA"/>
</dbReference>
<proteinExistence type="predicted"/>
<dbReference type="Proteomes" id="UP000284548">
    <property type="component" value="Unassembled WGS sequence"/>
</dbReference>
<organism evidence="1 2">
    <name type="scientific">Segatella copri</name>
    <dbReference type="NCBI Taxonomy" id="165179"/>
    <lineage>
        <taxon>Bacteria</taxon>
        <taxon>Pseudomonadati</taxon>
        <taxon>Bacteroidota</taxon>
        <taxon>Bacteroidia</taxon>
        <taxon>Bacteroidales</taxon>
        <taxon>Prevotellaceae</taxon>
        <taxon>Segatella</taxon>
    </lineage>
</organism>
<protein>
    <submittedName>
        <fullName evidence="1">Uncharacterized protein</fullName>
    </submittedName>
</protein>
<evidence type="ECO:0000313" key="1">
    <source>
        <dbReference type="EMBL" id="RHH85204.1"/>
    </source>
</evidence>
<gene>
    <name evidence="1" type="ORF">DW192_00290</name>
</gene>
<evidence type="ECO:0000313" key="2">
    <source>
        <dbReference type="Proteomes" id="UP000284548"/>
    </source>
</evidence>
<accession>A0A414YGQ0</accession>
<comment type="caution">
    <text evidence="1">The sequence shown here is derived from an EMBL/GenBank/DDBJ whole genome shotgun (WGS) entry which is preliminary data.</text>
</comment>
<sequence>MKTMNKKVIFVSLLDIISIPSGNEHPIDITDFQLKHDFFRALQADNNIVRVNILGYDKNQVMYSSDITFKKMVSVISYEIAMYTVNAVVPYCSTDNIDDTFVDAAKSTESIEFLKDKSNWLIIGNDDLADKFGVDNITMEDFVNGELGEYSEGAKTAEKR</sequence>
<dbReference type="AlphaFoldDB" id="A0A414YGQ0"/>